<dbReference type="Gene3D" id="1.10.510.10">
    <property type="entry name" value="Transferase(Phosphotransferase) domain 1"/>
    <property type="match status" value="1"/>
</dbReference>
<evidence type="ECO:0000259" key="11">
    <source>
        <dbReference type="PROSITE" id="PS50011"/>
    </source>
</evidence>
<dbReference type="PANTHER" id="PTHR43289:SF6">
    <property type="entry name" value="SERINE_THREONINE-PROTEIN KINASE NEKL-3"/>
    <property type="match status" value="1"/>
</dbReference>
<comment type="catalytic activity">
    <reaction evidence="8">
        <text>L-seryl-[protein] + ATP = O-phospho-L-seryl-[protein] + ADP + H(+)</text>
        <dbReference type="Rhea" id="RHEA:17989"/>
        <dbReference type="Rhea" id="RHEA-COMP:9863"/>
        <dbReference type="Rhea" id="RHEA-COMP:11604"/>
        <dbReference type="ChEBI" id="CHEBI:15378"/>
        <dbReference type="ChEBI" id="CHEBI:29999"/>
        <dbReference type="ChEBI" id="CHEBI:30616"/>
        <dbReference type="ChEBI" id="CHEBI:83421"/>
        <dbReference type="ChEBI" id="CHEBI:456216"/>
        <dbReference type="EC" id="2.7.11.1"/>
    </reaction>
</comment>
<evidence type="ECO:0000256" key="1">
    <source>
        <dbReference type="ARBA" id="ARBA00012513"/>
    </source>
</evidence>
<dbReference type="InterPro" id="IPR011009">
    <property type="entry name" value="Kinase-like_dom_sf"/>
</dbReference>
<dbReference type="InterPro" id="IPR000719">
    <property type="entry name" value="Prot_kinase_dom"/>
</dbReference>
<keyword evidence="5 12" id="KW-0418">Kinase</keyword>
<evidence type="ECO:0000256" key="6">
    <source>
        <dbReference type="ARBA" id="ARBA00022840"/>
    </source>
</evidence>
<feature type="domain" description="Protein kinase" evidence="11">
    <location>
        <begin position="13"/>
        <end position="275"/>
    </location>
</feature>
<feature type="binding site" evidence="9">
    <location>
        <position position="42"/>
    </location>
    <ligand>
        <name>ATP</name>
        <dbReference type="ChEBI" id="CHEBI:30616"/>
    </ligand>
</feature>
<reference evidence="12 13" key="1">
    <citation type="submission" date="2020-08" db="EMBL/GenBank/DDBJ databases">
        <title>The Agave Microbiome: Exploring the role of microbial communities in plant adaptations to desert environments.</title>
        <authorList>
            <person name="Partida-Martinez L.P."/>
        </authorList>
    </citation>
    <scope>NUCLEOTIDE SEQUENCE [LARGE SCALE GENOMIC DNA]</scope>
    <source>
        <strain evidence="12 13">AT2.18</strain>
    </source>
</reference>
<name>A0A839QKV6_MYCIR</name>
<evidence type="ECO:0000256" key="4">
    <source>
        <dbReference type="ARBA" id="ARBA00022741"/>
    </source>
</evidence>
<feature type="compositionally biased region" description="Low complexity" evidence="10">
    <location>
        <begin position="346"/>
        <end position="362"/>
    </location>
</feature>
<keyword evidence="6 9" id="KW-0067">ATP-binding</keyword>
<evidence type="ECO:0000256" key="3">
    <source>
        <dbReference type="ARBA" id="ARBA00022679"/>
    </source>
</evidence>
<evidence type="ECO:0000256" key="7">
    <source>
        <dbReference type="ARBA" id="ARBA00047899"/>
    </source>
</evidence>
<dbReference type="Gene3D" id="3.30.200.20">
    <property type="entry name" value="Phosphorylase Kinase, domain 1"/>
    <property type="match status" value="1"/>
</dbReference>
<evidence type="ECO:0000256" key="2">
    <source>
        <dbReference type="ARBA" id="ARBA00022527"/>
    </source>
</evidence>
<dbReference type="AlphaFoldDB" id="A0A839QKV6"/>
<keyword evidence="2" id="KW-0723">Serine/threonine-protein kinase</keyword>
<dbReference type="SUPFAM" id="SSF56112">
    <property type="entry name" value="Protein kinase-like (PK-like)"/>
    <property type="match status" value="1"/>
</dbReference>
<dbReference type="GO" id="GO:0004674">
    <property type="term" value="F:protein serine/threonine kinase activity"/>
    <property type="evidence" value="ECO:0007669"/>
    <property type="project" value="UniProtKB-KW"/>
</dbReference>
<evidence type="ECO:0000256" key="9">
    <source>
        <dbReference type="PROSITE-ProRule" id="PRU10141"/>
    </source>
</evidence>
<evidence type="ECO:0000313" key="12">
    <source>
        <dbReference type="EMBL" id="MBB2992841.1"/>
    </source>
</evidence>
<dbReference type="SMART" id="SM00220">
    <property type="entry name" value="S_TKc"/>
    <property type="match status" value="1"/>
</dbReference>
<comment type="caution">
    <text evidence="12">The sequence shown here is derived from an EMBL/GenBank/DDBJ whole genome shotgun (WGS) entry which is preliminary data.</text>
</comment>
<dbReference type="EMBL" id="JACHVU010000012">
    <property type="protein sequence ID" value="MBB2992841.1"/>
    <property type="molecule type" value="Genomic_DNA"/>
</dbReference>
<keyword evidence="4 9" id="KW-0547">Nucleotide-binding</keyword>
<dbReference type="GO" id="GO:0005524">
    <property type="term" value="F:ATP binding"/>
    <property type="evidence" value="ECO:0007669"/>
    <property type="project" value="UniProtKB-UniRule"/>
</dbReference>
<dbReference type="FunFam" id="3.30.200.20:FF:000035">
    <property type="entry name" value="Serine/threonine protein kinase Stk1"/>
    <property type="match status" value="1"/>
</dbReference>
<dbReference type="InterPro" id="IPR017441">
    <property type="entry name" value="Protein_kinase_ATP_BS"/>
</dbReference>
<evidence type="ECO:0000256" key="5">
    <source>
        <dbReference type="ARBA" id="ARBA00022777"/>
    </source>
</evidence>
<keyword evidence="3 12" id="KW-0808">Transferase</keyword>
<feature type="compositionally biased region" description="Gly residues" evidence="10">
    <location>
        <begin position="406"/>
        <end position="417"/>
    </location>
</feature>
<dbReference type="PROSITE" id="PS00107">
    <property type="entry name" value="PROTEIN_KINASE_ATP"/>
    <property type="match status" value="1"/>
</dbReference>
<dbReference type="Proteomes" id="UP000550501">
    <property type="component" value="Unassembled WGS sequence"/>
</dbReference>
<dbReference type="GO" id="GO:0080090">
    <property type="term" value="P:regulation of primary metabolic process"/>
    <property type="evidence" value="ECO:0007669"/>
    <property type="project" value="UniProtKB-ARBA"/>
</dbReference>
<dbReference type="PROSITE" id="PS00108">
    <property type="entry name" value="PROTEIN_KINASE_ST"/>
    <property type="match status" value="1"/>
</dbReference>
<gene>
    <name evidence="12" type="ORF">FHR72_004346</name>
</gene>
<evidence type="ECO:0000256" key="8">
    <source>
        <dbReference type="ARBA" id="ARBA00048679"/>
    </source>
</evidence>
<dbReference type="InterPro" id="IPR008271">
    <property type="entry name" value="Ser/Thr_kinase_AS"/>
</dbReference>
<evidence type="ECO:0000313" key="13">
    <source>
        <dbReference type="Proteomes" id="UP000550501"/>
    </source>
</evidence>
<feature type="region of interest" description="Disordered" evidence="10">
    <location>
        <begin position="346"/>
        <end position="417"/>
    </location>
</feature>
<accession>A0A839QKV6</accession>
<keyword evidence="13" id="KW-1185">Reference proteome</keyword>
<dbReference type="PROSITE" id="PS50011">
    <property type="entry name" value="PROTEIN_KINASE_DOM"/>
    <property type="match status" value="1"/>
</dbReference>
<comment type="catalytic activity">
    <reaction evidence="7">
        <text>L-threonyl-[protein] + ATP = O-phospho-L-threonyl-[protein] + ADP + H(+)</text>
        <dbReference type="Rhea" id="RHEA:46608"/>
        <dbReference type="Rhea" id="RHEA-COMP:11060"/>
        <dbReference type="Rhea" id="RHEA-COMP:11605"/>
        <dbReference type="ChEBI" id="CHEBI:15378"/>
        <dbReference type="ChEBI" id="CHEBI:30013"/>
        <dbReference type="ChEBI" id="CHEBI:30616"/>
        <dbReference type="ChEBI" id="CHEBI:61977"/>
        <dbReference type="ChEBI" id="CHEBI:456216"/>
        <dbReference type="EC" id="2.7.11.1"/>
    </reaction>
</comment>
<feature type="compositionally biased region" description="Pro residues" evidence="10">
    <location>
        <begin position="363"/>
        <end position="382"/>
    </location>
</feature>
<dbReference type="EC" id="2.7.11.1" evidence="1"/>
<dbReference type="Pfam" id="PF00069">
    <property type="entry name" value="Pkinase"/>
    <property type="match status" value="1"/>
</dbReference>
<evidence type="ECO:0000256" key="10">
    <source>
        <dbReference type="SAM" id="MobiDB-lite"/>
    </source>
</evidence>
<proteinExistence type="predicted"/>
<organism evidence="12 13">
    <name type="scientific">Mycolicibacterium iranicum</name>
    <name type="common">Mycobacterium iranicum</name>
    <dbReference type="NCBI Taxonomy" id="912594"/>
    <lineage>
        <taxon>Bacteria</taxon>
        <taxon>Bacillati</taxon>
        <taxon>Actinomycetota</taxon>
        <taxon>Actinomycetes</taxon>
        <taxon>Mycobacteriales</taxon>
        <taxon>Mycobacteriaceae</taxon>
        <taxon>Mycolicibacterium</taxon>
    </lineage>
</organism>
<protein>
    <recommendedName>
        <fullName evidence="1">non-specific serine/threonine protein kinase</fullName>
        <ecNumber evidence="1">2.7.11.1</ecNumber>
    </recommendedName>
</protein>
<sequence length="417" mass="43195">MTMTEREILAGRYELRGVLGCGGMAEVRDGWDMRLDRAVAVKLLHPALLAQPDLRRRFEDEARCAAALTHPNIVSVHDSGEDDGRPFIVMERLPGDTLHDHIAQGPQAPHRVRAMLDDVLAALAAAHGIGLLHRDIKPGNILVAADGVSMKVGDFGIAKSAGTAHTMTGQIIGTIAYMSPERIGGAPASVADDLYAVGVVGYEALTGRRAFPQDNPAALAHAIMSSGPPSLRAERPDIDPAISGAIERAMSRDPRQRFATANQMRAALNGDHTALLAGAGVAPPGPRPATKVLAQPVPAQPDYFAGPASVAYVPPRRRAPMSRPKKILAAAGALTAITVTAVALASDPSSTTTTPEPVATSTAPPPPPPPPSALPPPPPPTSAPVTATYQEGQDSGGPGESKKKGGNGNGKGNGKRD</sequence>
<dbReference type="PANTHER" id="PTHR43289">
    <property type="entry name" value="MITOGEN-ACTIVATED PROTEIN KINASE KINASE KINASE 20-RELATED"/>
    <property type="match status" value="1"/>
</dbReference>
<dbReference type="CDD" id="cd14014">
    <property type="entry name" value="STKc_PknB_like"/>
    <property type="match status" value="1"/>
</dbReference>